<dbReference type="PANTHER" id="PTHR45913">
    <property type="entry name" value="EPM2A-INTERACTING PROTEIN 1"/>
    <property type="match status" value="1"/>
</dbReference>
<protein>
    <submittedName>
        <fullName evidence="1">Uncharacterized protein</fullName>
    </submittedName>
</protein>
<accession>A0AAV8XQI0</accession>
<dbReference type="PANTHER" id="PTHR45913:SF22">
    <property type="entry name" value="SCAN BOX DOMAIN-CONTAINING PROTEIN"/>
    <property type="match status" value="1"/>
</dbReference>
<proteinExistence type="predicted"/>
<keyword evidence="2" id="KW-1185">Reference proteome</keyword>
<comment type="caution">
    <text evidence="1">The sequence shown here is derived from an EMBL/GenBank/DDBJ whole genome shotgun (WGS) entry which is preliminary data.</text>
</comment>
<name>A0AAV8XQI0_9CUCU</name>
<sequence>MMVCERLTISPKSGKPHTMGEKLILPHIEEVLKTLLHKPASDNNTVQRRIDEISYEIESFLCNFLQTTYFSIQLDESTLPEMHEELLFARTLTTDTKDESIFNVFKDLVLHGKSDPFIKYNISSFGWGTCH</sequence>
<evidence type="ECO:0000313" key="1">
    <source>
        <dbReference type="EMBL" id="KAJ8941171.1"/>
    </source>
</evidence>
<dbReference type="EMBL" id="JAPWTK010000385">
    <property type="protein sequence ID" value="KAJ8941171.1"/>
    <property type="molecule type" value="Genomic_DNA"/>
</dbReference>
<evidence type="ECO:0000313" key="2">
    <source>
        <dbReference type="Proteomes" id="UP001162162"/>
    </source>
</evidence>
<reference evidence="1" key="1">
    <citation type="journal article" date="2023" name="Insect Mol. Biol.">
        <title>Genome sequencing provides insights into the evolution of gene families encoding plant cell wall-degrading enzymes in longhorned beetles.</title>
        <authorList>
            <person name="Shin N.R."/>
            <person name="Okamura Y."/>
            <person name="Kirsch R."/>
            <person name="Pauchet Y."/>
        </authorList>
    </citation>
    <scope>NUCLEOTIDE SEQUENCE</scope>
    <source>
        <strain evidence="1">AMC_N1</strain>
    </source>
</reference>
<dbReference type="AlphaFoldDB" id="A0AAV8XQI0"/>
<dbReference type="Proteomes" id="UP001162162">
    <property type="component" value="Unassembled WGS sequence"/>
</dbReference>
<feature type="non-terminal residue" evidence="1">
    <location>
        <position position="131"/>
    </location>
</feature>
<organism evidence="1 2">
    <name type="scientific">Aromia moschata</name>
    <dbReference type="NCBI Taxonomy" id="1265417"/>
    <lineage>
        <taxon>Eukaryota</taxon>
        <taxon>Metazoa</taxon>
        <taxon>Ecdysozoa</taxon>
        <taxon>Arthropoda</taxon>
        <taxon>Hexapoda</taxon>
        <taxon>Insecta</taxon>
        <taxon>Pterygota</taxon>
        <taxon>Neoptera</taxon>
        <taxon>Endopterygota</taxon>
        <taxon>Coleoptera</taxon>
        <taxon>Polyphaga</taxon>
        <taxon>Cucujiformia</taxon>
        <taxon>Chrysomeloidea</taxon>
        <taxon>Cerambycidae</taxon>
        <taxon>Cerambycinae</taxon>
        <taxon>Callichromatini</taxon>
        <taxon>Aromia</taxon>
    </lineage>
</organism>
<gene>
    <name evidence="1" type="ORF">NQ318_010875</name>
</gene>